<accession>A0ACB8MCH8</accession>
<evidence type="ECO:0000313" key="2">
    <source>
        <dbReference type="Proteomes" id="UP000829398"/>
    </source>
</evidence>
<proteinExistence type="predicted"/>
<organism evidence="1 2">
    <name type="scientific">Citrus sinensis</name>
    <name type="common">Sweet orange</name>
    <name type="synonym">Citrus aurantium var. sinensis</name>
    <dbReference type="NCBI Taxonomy" id="2711"/>
    <lineage>
        <taxon>Eukaryota</taxon>
        <taxon>Viridiplantae</taxon>
        <taxon>Streptophyta</taxon>
        <taxon>Embryophyta</taxon>
        <taxon>Tracheophyta</taxon>
        <taxon>Spermatophyta</taxon>
        <taxon>Magnoliopsida</taxon>
        <taxon>eudicotyledons</taxon>
        <taxon>Gunneridae</taxon>
        <taxon>Pentapetalae</taxon>
        <taxon>rosids</taxon>
        <taxon>malvids</taxon>
        <taxon>Sapindales</taxon>
        <taxon>Rutaceae</taxon>
        <taxon>Aurantioideae</taxon>
        <taxon>Citrus</taxon>
    </lineage>
</organism>
<comment type="caution">
    <text evidence="1">The sequence shown here is derived from an EMBL/GenBank/DDBJ whole genome shotgun (WGS) entry which is preliminary data.</text>
</comment>
<gene>
    <name evidence="1" type="ORF">KPL71_009335</name>
</gene>
<evidence type="ECO:0000313" key="1">
    <source>
        <dbReference type="EMBL" id="KAH9783509.1"/>
    </source>
</evidence>
<protein>
    <submittedName>
        <fullName evidence="1">Cytochrome P450 family 87 subfamily A polypeptide 2</fullName>
    </submittedName>
</protein>
<dbReference type="Proteomes" id="UP000829398">
    <property type="component" value="Chromosome 3"/>
</dbReference>
<keyword evidence="2" id="KW-1185">Reference proteome</keyword>
<name>A0ACB8MCH8_CITSI</name>
<sequence>MYVAAVLLVTLLVVKISHWVYTWANPKCNGKLPPGSMGLPIIGETIQFFTPYSLYETQPFIKKRMARYGSVFRTNIAGQKVIVSTDPVTNYSIMNTENESLLFWCTDGLSHIFGNQNFLSQHGSVHKYLRSLVLHLTGREILRQKFLHEIDQTTRSHLHSWASSPGTVNVRDACAEMIFESSAKKLISYDESKYSKKLRQNYRAFKLGIVSFPMYFPGFAFYDCIKGRKHIRKVIEDIYQERKATKVPGHDFLDRVLEEVEKENAVLNDSNAIDLLFVLLFAAFETVSQSITLITKHLTDHPQVLAELTEEHEGIISRREDENSEVTWEEYKSMTFTHMVINEIVRLANIIPVTFRKVLKDMELDGKLTIKYTHTHIRYTIPAGWVIMMVLPLVHFDADKYEDPLAFNPWRWKGKELHTGTKTFMGFGGGVRPCAGADFAKVHLAVYIHYLVTKYRWSVVKGGEVFKQPALKFPNGLHVKIAEKHKI</sequence>
<dbReference type="EMBL" id="CM039172">
    <property type="protein sequence ID" value="KAH9783509.1"/>
    <property type="molecule type" value="Genomic_DNA"/>
</dbReference>
<reference evidence="2" key="1">
    <citation type="journal article" date="2023" name="Hortic. Res.">
        <title>A chromosome-level phased genome enabling allele-level studies in sweet orange: a case study on citrus Huanglongbing tolerance.</title>
        <authorList>
            <person name="Wu B."/>
            <person name="Yu Q."/>
            <person name="Deng Z."/>
            <person name="Duan Y."/>
            <person name="Luo F."/>
            <person name="Gmitter F. Jr."/>
        </authorList>
    </citation>
    <scope>NUCLEOTIDE SEQUENCE [LARGE SCALE GENOMIC DNA]</scope>
    <source>
        <strain evidence="2">cv. Valencia</strain>
    </source>
</reference>